<proteinExistence type="predicted"/>
<feature type="transmembrane region" description="Helical" evidence="2">
    <location>
        <begin position="6"/>
        <end position="28"/>
    </location>
</feature>
<dbReference type="OrthoDB" id="73168at2759"/>
<feature type="compositionally biased region" description="Low complexity" evidence="1">
    <location>
        <begin position="203"/>
        <end position="235"/>
    </location>
</feature>
<dbReference type="EMBL" id="BOPL01000013">
    <property type="protein sequence ID" value="GIK07458.1"/>
    <property type="molecule type" value="Genomic_DNA"/>
</dbReference>
<protein>
    <submittedName>
        <fullName evidence="3">Translocation protein S66</fullName>
    </submittedName>
</protein>
<dbReference type="PANTHER" id="PTHR28229">
    <property type="entry name" value="TRANSLOCATION PROTEIN SEC66"/>
    <property type="match status" value="1"/>
</dbReference>
<comment type="caution">
    <text evidence="3">The sequence shown here is derived from an EMBL/GenBank/DDBJ whole genome shotgun (WGS) entry which is preliminary data.</text>
</comment>
<name>A0A9P3C780_ASPVI</name>
<gene>
    <name evidence="3" type="ORF">Aspvir_003124</name>
</gene>
<dbReference type="PANTHER" id="PTHR28229:SF1">
    <property type="entry name" value="TRANSLOCATION PROTEIN SEC66"/>
    <property type="match status" value="1"/>
</dbReference>
<dbReference type="RefSeq" id="XP_043130644.1">
    <property type="nucleotide sequence ID" value="XM_043274709.1"/>
</dbReference>
<sequence>MVDWLSLAVPLAYLGVLLGSLATFSSLYRKRKARKATSLEPWFPPHLQRDIYFSLLHHDPPASSSSKEKKAPAVPETVLKAALLRRATEDIKRVMALRNQKQALAMLLQRGSVGDDLWQRFQRAEKEMEDEVRDVVAEANAYVPNWGQTIFQSANEMLNNALFRERLQSYQSKLAEEREWWDKKKASIQEGFMKELDAESSVSTKPDQATSTTTTTSSTPGTKTPESSAAPSTAAESDDEAVLVEAADTTAGGSSSASKKKKKGKK</sequence>
<evidence type="ECO:0000256" key="2">
    <source>
        <dbReference type="SAM" id="Phobius"/>
    </source>
</evidence>
<keyword evidence="2" id="KW-1133">Transmembrane helix</keyword>
<reference evidence="3 4" key="1">
    <citation type="submission" date="2021-02" db="EMBL/GenBank/DDBJ databases">
        <title>Pan-genome distribution and transcriptional activeness of fungal secondary metabolism genes in Aspergillus section Fumigati.</title>
        <authorList>
            <person name="Takahashi H."/>
            <person name="Umemura M."/>
            <person name="Ninomiya A."/>
            <person name="Kusuya Y."/>
            <person name="Urayama S."/>
            <person name="Shimizu M."/>
            <person name="Watanabe A."/>
            <person name="Kamei K."/>
            <person name="Yaguchi T."/>
            <person name="Hagiwara D."/>
        </authorList>
    </citation>
    <scope>NUCLEOTIDE SEQUENCE [LARGE SCALE GENOMIC DNA]</scope>
    <source>
        <strain evidence="3 4">IFM 47045</strain>
    </source>
</reference>
<dbReference type="GO" id="GO:0031204">
    <property type="term" value="P:post-translational protein targeting to membrane, translocation"/>
    <property type="evidence" value="ECO:0007669"/>
    <property type="project" value="InterPro"/>
</dbReference>
<evidence type="ECO:0000313" key="3">
    <source>
        <dbReference type="EMBL" id="GIK07458.1"/>
    </source>
</evidence>
<dbReference type="AlphaFoldDB" id="A0A9P3C780"/>
<keyword evidence="4" id="KW-1185">Reference proteome</keyword>
<evidence type="ECO:0000256" key="1">
    <source>
        <dbReference type="SAM" id="MobiDB-lite"/>
    </source>
</evidence>
<evidence type="ECO:0000313" key="4">
    <source>
        <dbReference type="Proteomes" id="UP000710440"/>
    </source>
</evidence>
<dbReference type="GO" id="GO:0031207">
    <property type="term" value="C:Sec62/Sec63 complex"/>
    <property type="evidence" value="ECO:0007669"/>
    <property type="project" value="InterPro"/>
</dbReference>
<dbReference type="InterPro" id="IPR018624">
    <property type="entry name" value="Sec66"/>
</dbReference>
<accession>A0A9P3C780</accession>
<organism evidence="3 4">
    <name type="scientific">Aspergillus viridinutans</name>
    <dbReference type="NCBI Taxonomy" id="75553"/>
    <lineage>
        <taxon>Eukaryota</taxon>
        <taxon>Fungi</taxon>
        <taxon>Dikarya</taxon>
        <taxon>Ascomycota</taxon>
        <taxon>Pezizomycotina</taxon>
        <taxon>Eurotiomycetes</taxon>
        <taxon>Eurotiomycetidae</taxon>
        <taxon>Eurotiales</taxon>
        <taxon>Aspergillaceae</taxon>
        <taxon>Aspergillus</taxon>
        <taxon>Aspergillus subgen. Fumigati</taxon>
    </lineage>
</organism>
<feature type="region of interest" description="Disordered" evidence="1">
    <location>
        <begin position="196"/>
        <end position="266"/>
    </location>
</feature>
<keyword evidence="2" id="KW-0812">Transmembrane</keyword>
<keyword evidence="2" id="KW-0472">Membrane</keyword>
<dbReference type="Pfam" id="PF09802">
    <property type="entry name" value="Sec66"/>
    <property type="match status" value="1"/>
</dbReference>
<dbReference type="Proteomes" id="UP000710440">
    <property type="component" value="Unassembled WGS sequence"/>
</dbReference>
<dbReference type="GeneID" id="66931106"/>